<evidence type="ECO:0000256" key="1">
    <source>
        <dbReference type="ARBA" id="ARBA00009254"/>
    </source>
</evidence>
<dbReference type="GO" id="GO:0022625">
    <property type="term" value="C:cytosolic large ribosomal subunit"/>
    <property type="evidence" value="ECO:0007669"/>
    <property type="project" value="TreeGrafter"/>
</dbReference>
<dbReference type="PANTHER" id="PTHR10916">
    <property type="entry name" value="60S RIBOSOMAL PROTEIN L35/50S RIBOSOMAL PROTEIN L29"/>
    <property type="match status" value="1"/>
</dbReference>
<evidence type="ECO:0000256" key="3">
    <source>
        <dbReference type="ARBA" id="ARBA00023274"/>
    </source>
</evidence>
<dbReference type="InterPro" id="IPR050063">
    <property type="entry name" value="Ribosomal_protein_uL29"/>
</dbReference>
<evidence type="ECO:0000256" key="4">
    <source>
        <dbReference type="ARBA" id="ARBA00035204"/>
    </source>
</evidence>
<keyword evidence="2 5" id="KW-0689">Ribosomal protein</keyword>
<organism evidence="6">
    <name type="scientific">Caldilinea aerophila</name>
    <dbReference type="NCBI Taxonomy" id="133453"/>
    <lineage>
        <taxon>Bacteria</taxon>
        <taxon>Bacillati</taxon>
        <taxon>Chloroflexota</taxon>
        <taxon>Caldilineae</taxon>
        <taxon>Caldilineales</taxon>
        <taxon>Caldilineaceae</taxon>
        <taxon>Caldilinea</taxon>
    </lineage>
</organism>
<evidence type="ECO:0000256" key="5">
    <source>
        <dbReference type="HAMAP-Rule" id="MF_00374"/>
    </source>
</evidence>
<dbReference type="InterPro" id="IPR036049">
    <property type="entry name" value="Ribosomal_uL29_sf"/>
</dbReference>
<sequence>MKADELRALNNAELARKLDDFYQELFNLRFQQAMGKLANTARFKQVKRDIARIKTILRERELAGE</sequence>
<dbReference type="HAMAP" id="MF_00374">
    <property type="entry name" value="Ribosomal_uL29"/>
    <property type="match status" value="1"/>
</dbReference>
<dbReference type="SUPFAM" id="SSF46561">
    <property type="entry name" value="Ribosomal protein L29 (L29p)"/>
    <property type="match status" value="1"/>
</dbReference>
<comment type="similarity">
    <text evidence="1 5">Belongs to the universal ribosomal protein uL29 family.</text>
</comment>
<dbReference type="OMA" id="RFQMATS"/>
<dbReference type="FunFam" id="1.10.287.310:FF:000001">
    <property type="entry name" value="50S ribosomal protein L29"/>
    <property type="match status" value="1"/>
</dbReference>
<comment type="caution">
    <text evidence="6">The sequence shown here is derived from an EMBL/GenBank/DDBJ whole genome shotgun (WGS) entry which is preliminary data.</text>
</comment>
<proteinExistence type="inferred from homology"/>
<protein>
    <recommendedName>
        <fullName evidence="4 5">Large ribosomal subunit protein uL29</fullName>
    </recommendedName>
</protein>
<keyword evidence="3 5" id="KW-0687">Ribonucleoprotein</keyword>
<dbReference type="CDD" id="cd00427">
    <property type="entry name" value="Ribosomal_L29_HIP"/>
    <property type="match status" value="1"/>
</dbReference>
<dbReference type="NCBIfam" id="TIGR00012">
    <property type="entry name" value="L29"/>
    <property type="match status" value="1"/>
</dbReference>
<evidence type="ECO:0000313" key="6">
    <source>
        <dbReference type="EMBL" id="HDX30518.1"/>
    </source>
</evidence>
<dbReference type="InterPro" id="IPR018254">
    <property type="entry name" value="Ribosomal_uL29_CS"/>
</dbReference>
<dbReference type="InterPro" id="IPR001854">
    <property type="entry name" value="Ribosomal_uL29"/>
</dbReference>
<dbReference type="Gene3D" id="1.10.287.310">
    <property type="match status" value="1"/>
</dbReference>
<gene>
    <name evidence="5" type="primary">rpmC</name>
    <name evidence="6" type="ORF">ENQ20_03380</name>
</gene>
<dbReference type="AlphaFoldDB" id="A0A7C1FMM8"/>
<dbReference type="PANTHER" id="PTHR10916:SF0">
    <property type="entry name" value="LARGE RIBOSOMAL SUBUNIT PROTEIN UL29C"/>
    <property type="match status" value="1"/>
</dbReference>
<dbReference type="Pfam" id="PF00831">
    <property type="entry name" value="Ribosomal_L29"/>
    <property type="match status" value="1"/>
</dbReference>
<name>A0A7C1FMM8_9CHLR</name>
<dbReference type="GO" id="GO:0003735">
    <property type="term" value="F:structural constituent of ribosome"/>
    <property type="evidence" value="ECO:0007669"/>
    <property type="project" value="InterPro"/>
</dbReference>
<dbReference type="PROSITE" id="PS00579">
    <property type="entry name" value="RIBOSOMAL_L29"/>
    <property type="match status" value="1"/>
</dbReference>
<dbReference type="EMBL" id="DSMG01000041">
    <property type="protein sequence ID" value="HDX30518.1"/>
    <property type="molecule type" value="Genomic_DNA"/>
</dbReference>
<accession>A0A7C1FMM8</accession>
<evidence type="ECO:0000256" key="2">
    <source>
        <dbReference type="ARBA" id="ARBA00022980"/>
    </source>
</evidence>
<dbReference type="GO" id="GO:0006412">
    <property type="term" value="P:translation"/>
    <property type="evidence" value="ECO:0007669"/>
    <property type="project" value="UniProtKB-UniRule"/>
</dbReference>
<reference evidence="6" key="1">
    <citation type="journal article" date="2020" name="mSystems">
        <title>Genome- and Community-Level Interaction Insights into Carbon Utilization and Element Cycling Functions of Hydrothermarchaeota in Hydrothermal Sediment.</title>
        <authorList>
            <person name="Zhou Z."/>
            <person name="Liu Y."/>
            <person name="Xu W."/>
            <person name="Pan J."/>
            <person name="Luo Z.H."/>
            <person name="Li M."/>
        </authorList>
    </citation>
    <scope>NUCLEOTIDE SEQUENCE [LARGE SCALE GENOMIC DNA]</scope>
    <source>
        <strain evidence="6">SpSt-289</strain>
    </source>
</reference>